<proteinExistence type="inferred from homology"/>
<gene>
    <name evidence="5" type="ORF">PTRG_01274</name>
</gene>
<evidence type="ECO:0000256" key="1">
    <source>
        <dbReference type="ARBA" id="ARBA00005466"/>
    </source>
</evidence>
<dbReference type="Proteomes" id="UP000001471">
    <property type="component" value="Unassembled WGS sequence"/>
</dbReference>
<dbReference type="AlphaFoldDB" id="B2VVR2"/>
<dbReference type="GeneID" id="6338423"/>
<feature type="chain" id="PRO_5002784306" evidence="3">
    <location>
        <begin position="17"/>
        <end position="584"/>
    </location>
</feature>
<evidence type="ECO:0000256" key="2">
    <source>
        <dbReference type="ARBA" id="ARBA00023002"/>
    </source>
</evidence>
<name>B2VVR2_PYRTR</name>
<dbReference type="PROSITE" id="PS51387">
    <property type="entry name" value="FAD_PCMH"/>
    <property type="match status" value="1"/>
</dbReference>
<dbReference type="OMA" id="VNRYQFG"/>
<dbReference type="InterPro" id="IPR006094">
    <property type="entry name" value="Oxid_FAD_bind_N"/>
</dbReference>
<dbReference type="SUPFAM" id="SSF56176">
    <property type="entry name" value="FAD-binding/transporter-associated domain-like"/>
    <property type="match status" value="1"/>
</dbReference>
<evidence type="ECO:0000256" key="3">
    <source>
        <dbReference type="SAM" id="SignalP"/>
    </source>
</evidence>
<dbReference type="Gene3D" id="3.30.465.10">
    <property type="match status" value="2"/>
</dbReference>
<dbReference type="InterPro" id="IPR016169">
    <property type="entry name" value="FAD-bd_PCMH_sub2"/>
</dbReference>
<dbReference type="InterPro" id="IPR036318">
    <property type="entry name" value="FAD-bd_PCMH-like_sf"/>
</dbReference>
<evidence type="ECO:0000313" key="6">
    <source>
        <dbReference type="Proteomes" id="UP000001471"/>
    </source>
</evidence>
<dbReference type="GO" id="GO:0071949">
    <property type="term" value="F:FAD binding"/>
    <property type="evidence" value="ECO:0007669"/>
    <property type="project" value="InterPro"/>
</dbReference>
<evidence type="ECO:0000259" key="4">
    <source>
        <dbReference type="PROSITE" id="PS51387"/>
    </source>
</evidence>
<organism evidence="5 6">
    <name type="scientific">Pyrenophora tritici-repentis (strain Pt-1C-BFP)</name>
    <name type="common">Wheat tan spot fungus</name>
    <name type="synonym">Drechslera tritici-repentis</name>
    <dbReference type="NCBI Taxonomy" id="426418"/>
    <lineage>
        <taxon>Eukaryota</taxon>
        <taxon>Fungi</taxon>
        <taxon>Dikarya</taxon>
        <taxon>Ascomycota</taxon>
        <taxon>Pezizomycotina</taxon>
        <taxon>Dothideomycetes</taxon>
        <taxon>Pleosporomycetidae</taxon>
        <taxon>Pleosporales</taxon>
        <taxon>Pleosporineae</taxon>
        <taxon>Pleosporaceae</taxon>
        <taxon>Pyrenophora</taxon>
    </lineage>
</organism>
<protein>
    <submittedName>
        <fullName evidence="5">Isoamyl alcohol oxidase</fullName>
    </submittedName>
</protein>
<sequence length="584" mass="63476">MRFLVVQCMIFGFVLASRQTPNQCKTFPGDDSWPSTAEWDGFNKTVSGRLIATVPLGSPCHGSSFNNATCESLKSQWQTEEIHYDSSSSVMAPFFANQSCDPFQPRDSPCELGNYVRYAVDASGPSDVQATIEFAALKNIRLVIRNTGHDYLGRSTGAGSLAVWTHHLKDITHVSQYDGSGYDGPAFKIGAGVQGFELMAAARDHSLVTVGGECPTVGIAGGYTQGGGHSAVSTSFGLAADNVLDWQVVTASGSLVNASPTENSDLFWALNGGGGSTYGVVVSMTVKAFKEAVFGGAALSFLTKDNEQDVFYDGIQAFHEELPAMVDAGAMVVHYFTSSFFMIAPLNAYNKTEAEVKAILAPFVAKLDSKGIKYAVEYSEFETYYEHYDKYFGPLPLGNIKVGIAQYGTRLIPRDVVSNITETWKAIVEKGVTWIGVGTDVKSFGSQKTTSVHPAWRKAIVHATLTLPWDFTAPWSEAFVTQEKMTNEIMPLVEAATPGSGSYVNEADFRQPNFQSTFWGENYDKLLDIKKKWDSSGLFYATVGVGSEAWTNDATLALDMSILYTPLIAMVETFCDLIGFMQHA</sequence>
<comment type="similarity">
    <text evidence="1">Belongs to the oxygen-dependent FAD-linked oxidoreductase family.</text>
</comment>
<dbReference type="eggNOG" id="ENOG502R8I5">
    <property type="taxonomic scope" value="Eukaryota"/>
</dbReference>
<keyword evidence="3" id="KW-0732">Signal</keyword>
<dbReference type="KEGG" id="ptrr:6338423"/>
<dbReference type="OrthoDB" id="9983560at2759"/>
<dbReference type="InterPro" id="IPR050432">
    <property type="entry name" value="FAD-linked_Oxidoreductases_BP"/>
</dbReference>
<keyword evidence="2" id="KW-0560">Oxidoreductase</keyword>
<feature type="domain" description="FAD-binding PCMH-type" evidence="4">
    <location>
        <begin position="112"/>
        <end position="291"/>
    </location>
</feature>
<dbReference type="InParanoid" id="B2VVR2"/>
<evidence type="ECO:0000313" key="5">
    <source>
        <dbReference type="EMBL" id="EDU40712.1"/>
    </source>
</evidence>
<dbReference type="PANTHER" id="PTHR13878:SF91">
    <property type="entry name" value="FAD BINDING DOMAIN PROTEIN (AFU_ORTHOLOGUE AFUA_6G12070)-RELATED"/>
    <property type="match status" value="1"/>
</dbReference>
<accession>B2VVR2</accession>
<dbReference type="Pfam" id="PF08031">
    <property type="entry name" value="BBE"/>
    <property type="match status" value="1"/>
</dbReference>
<dbReference type="GO" id="GO:0016491">
    <property type="term" value="F:oxidoreductase activity"/>
    <property type="evidence" value="ECO:0007669"/>
    <property type="project" value="UniProtKB-KW"/>
</dbReference>
<dbReference type="PANTHER" id="PTHR13878">
    <property type="entry name" value="GULONOLACTONE OXIDASE"/>
    <property type="match status" value="1"/>
</dbReference>
<dbReference type="EMBL" id="DS231615">
    <property type="protein sequence ID" value="EDU40712.1"/>
    <property type="molecule type" value="Genomic_DNA"/>
</dbReference>
<dbReference type="InterPro" id="IPR016166">
    <property type="entry name" value="FAD-bd_PCMH"/>
</dbReference>
<dbReference type="HOGENOM" id="CLU_018354_4_2_1"/>
<feature type="signal peptide" evidence="3">
    <location>
        <begin position="1"/>
        <end position="16"/>
    </location>
</feature>
<dbReference type="InterPro" id="IPR012951">
    <property type="entry name" value="BBE"/>
</dbReference>
<reference evidence="6" key="1">
    <citation type="journal article" date="2013" name="G3 (Bethesda)">
        <title>Comparative genomics of a plant-pathogenic fungus, Pyrenophora tritici-repentis, reveals transduplication and the impact of repeat elements on pathogenicity and population divergence.</title>
        <authorList>
            <person name="Manning V.A."/>
            <person name="Pandelova I."/>
            <person name="Dhillon B."/>
            <person name="Wilhelm L.J."/>
            <person name="Goodwin S.B."/>
            <person name="Berlin A.M."/>
            <person name="Figueroa M."/>
            <person name="Freitag M."/>
            <person name="Hane J.K."/>
            <person name="Henrissat B."/>
            <person name="Holman W.H."/>
            <person name="Kodira C.D."/>
            <person name="Martin J."/>
            <person name="Oliver R.P."/>
            <person name="Robbertse B."/>
            <person name="Schackwitz W."/>
            <person name="Schwartz D.C."/>
            <person name="Spatafora J.W."/>
            <person name="Turgeon B.G."/>
            <person name="Yandava C."/>
            <person name="Young S."/>
            <person name="Zhou S."/>
            <person name="Zeng Q."/>
            <person name="Grigoriev I.V."/>
            <person name="Ma L.-J."/>
            <person name="Ciuffetti L.M."/>
        </authorList>
    </citation>
    <scope>NUCLEOTIDE SEQUENCE [LARGE SCALE GENOMIC DNA]</scope>
    <source>
        <strain evidence="6">Pt-1C-BFP</strain>
    </source>
</reference>
<dbReference type="Pfam" id="PF01565">
    <property type="entry name" value="FAD_binding_4"/>
    <property type="match status" value="1"/>
</dbReference>
<dbReference type="STRING" id="426418.B2VVR2"/>